<dbReference type="Pfam" id="PF12693">
    <property type="entry name" value="GspL_C"/>
    <property type="match status" value="1"/>
</dbReference>
<dbReference type="EMBL" id="JAOVZO020000020">
    <property type="protein sequence ID" value="MDC8015642.1"/>
    <property type="molecule type" value="Genomic_DNA"/>
</dbReference>
<evidence type="ECO:0000256" key="4">
    <source>
        <dbReference type="ARBA" id="ARBA00022475"/>
    </source>
</evidence>
<dbReference type="PIRSF" id="PIRSF015761">
    <property type="entry name" value="Protein_L"/>
    <property type="match status" value="1"/>
</dbReference>
<keyword evidence="4" id="KW-1003">Cell membrane</keyword>
<evidence type="ECO:0000259" key="12">
    <source>
        <dbReference type="Pfam" id="PF12693"/>
    </source>
</evidence>
<evidence type="ECO:0000313" key="14">
    <source>
        <dbReference type="Proteomes" id="UP001139971"/>
    </source>
</evidence>
<keyword evidence="3 10" id="KW-0813">Transport</keyword>
<evidence type="ECO:0000256" key="10">
    <source>
        <dbReference type="PIRNR" id="PIRNR015761"/>
    </source>
</evidence>
<dbReference type="GO" id="GO:0015627">
    <property type="term" value="C:type II protein secretion system complex"/>
    <property type="evidence" value="ECO:0007669"/>
    <property type="project" value="InterPro"/>
</dbReference>
<gene>
    <name evidence="13" type="primary">gspL</name>
    <name evidence="13" type="ORF">OD750_024205</name>
</gene>
<dbReference type="InterPro" id="IPR025691">
    <property type="entry name" value="GspL_pp_dom"/>
</dbReference>
<keyword evidence="7 10" id="KW-0653">Protein transport</keyword>
<keyword evidence="8" id="KW-1133">Transmembrane helix</keyword>
<evidence type="ECO:0000256" key="1">
    <source>
        <dbReference type="ARBA" id="ARBA00004377"/>
    </source>
</evidence>
<evidence type="ECO:0000313" key="13">
    <source>
        <dbReference type="EMBL" id="MDC8015642.1"/>
    </source>
</evidence>
<feature type="domain" description="GspL periplasmic" evidence="12">
    <location>
        <begin position="235"/>
        <end position="384"/>
    </location>
</feature>
<dbReference type="InterPro" id="IPR024230">
    <property type="entry name" value="GspL_cyto_dom"/>
</dbReference>
<accession>A0A9X4BLR6</accession>
<comment type="function">
    <text evidence="10">Inner membrane component of the type II secretion system required for the energy-dependent secretion of extracellular factors such as proteases and toxins from the periplasm.</text>
</comment>
<evidence type="ECO:0000256" key="7">
    <source>
        <dbReference type="ARBA" id="ARBA00022927"/>
    </source>
</evidence>
<comment type="caution">
    <text evidence="13">The sequence shown here is derived from an EMBL/GenBank/DDBJ whole genome shotgun (WGS) entry which is preliminary data.</text>
</comment>
<feature type="domain" description="GspL cytoplasmic actin-ATPase-like" evidence="11">
    <location>
        <begin position="33"/>
        <end position="226"/>
    </location>
</feature>
<comment type="similarity">
    <text evidence="2 10">Belongs to the GSP L family.</text>
</comment>
<organism evidence="13 14">
    <name type="scientific">Tahibacter soli</name>
    <dbReference type="NCBI Taxonomy" id="2983605"/>
    <lineage>
        <taxon>Bacteria</taxon>
        <taxon>Pseudomonadati</taxon>
        <taxon>Pseudomonadota</taxon>
        <taxon>Gammaproteobacteria</taxon>
        <taxon>Lysobacterales</taxon>
        <taxon>Rhodanobacteraceae</taxon>
        <taxon>Tahibacter</taxon>
    </lineage>
</organism>
<dbReference type="Gene3D" id="3.30.1360.100">
    <property type="entry name" value="General secretion pathway protein M, EpsM"/>
    <property type="match status" value="1"/>
</dbReference>
<evidence type="ECO:0000256" key="9">
    <source>
        <dbReference type="ARBA" id="ARBA00023136"/>
    </source>
</evidence>
<evidence type="ECO:0000256" key="5">
    <source>
        <dbReference type="ARBA" id="ARBA00022519"/>
    </source>
</evidence>
<dbReference type="Proteomes" id="UP001139971">
    <property type="component" value="Unassembled WGS sequence"/>
</dbReference>
<evidence type="ECO:0000256" key="2">
    <source>
        <dbReference type="ARBA" id="ARBA00005318"/>
    </source>
</evidence>
<keyword evidence="9" id="KW-0472">Membrane</keyword>
<evidence type="ECO:0000256" key="6">
    <source>
        <dbReference type="ARBA" id="ARBA00022692"/>
    </source>
</evidence>
<dbReference type="InterPro" id="IPR007812">
    <property type="entry name" value="T2SS_protein-GspL"/>
</dbReference>
<keyword evidence="6" id="KW-0812">Transmembrane</keyword>
<dbReference type="NCBIfam" id="TIGR01709">
    <property type="entry name" value="typeII_sec_gspL"/>
    <property type="match status" value="1"/>
</dbReference>
<dbReference type="Gene3D" id="3.30.420.380">
    <property type="match status" value="1"/>
</dbReference>
<dbReference type="SUPFAM" id="SSF53067">
    <property type="entry name" value="Actin-like ATPase domain"/>
    <property type="match status" value="1"/>
</dbReference>
<dbReference type="GO" id="GO:0015628">
    <property type="term" value="P:protein secretion by the type II secretion system"/>
    <property type="evidence" value="ECO:0007669"/>
    <property type="project" value="InterPro"/>
</dbReference>
<dbReference type="InterPro" id="IPR043129">
    <property type="entry name" value="ATPase_NBD"/>
</dbReference>
<protein>
    <recommendedName>
        <fullName evidence="10">Type II secretion system protein L</fullName>
        <shortName evidence="10">T2SS protein L</shortName>
    </recommendedName>
</protein>
<dbReference type="CDD" id="cd24017">
    <property type="entry name" value="ASKHA_T2SSL_N"/>
    <property type="match status" value="1"/>
</dbReference>
<evidence type="ECO:0000259" key="11">
    <source>
        <dbReference type="Pfam" id="PF05134"/>
    </source>
</evidence>
<keyword evidence="5" id="KW-0997">Cell inner membrane</keyword>
<comment type="subcellular location">
    <subcellularLocation>
        <location evidence="1">Cell inner membrane</location>
        <topology evidence="1">Single-pass membrane protein</topology>
    </subcellularLocation>
</comment>
<sequence length="389" mass="41077">MIRLHADGRSTWLAQGADGRALAGATHGLPPAQAVAQAAGVVVFVPASEVLLLETAAVAKNRAQLVKAVPYALEDQIAQPVEELHFALAPKVEDGRVGVAAVAHARLKAWLAVLTEAGVHPDAIVPEVLALPVGGLLIEQDKAELRLAAWRAASIDVDFLSDWLEFANDGSLPQIDVYDARVAPPLALPVKPRAYHERQRDPLALLASGMPGEPALNLLQGDYAPRHRSAPVARLWRMASMLAGFALVLAFAQAAMERYALARQSDRLDAAMRGILLEHFPEMEKVAGEPAALMKSALARLGGSDASGGAMYALGRIAPIVGSTTRVTTRGIEFRNGVLELSLTAPDVPTLDTIRERLTTVPGLKVEVTAANPGANGVDGRLRITGGTP</sequence>
<evidence type="ECO:0000256" key="8">
    <source>
        <dbReference type="ARBA" id="ARBA00022989"/>
    </source>
</evidence>
<reference evidence="13" key="1">
    <citation type="submission" date="2023-02" db="EMBL/GenBank/DDBJ databases">
        <title>Tahibacter soli sp. nov. isolated from soil.</title>
        <authorList>
            <person name="Baek J.H."/>
            <person name="Lee J.K."/>
            <person name="Choi D.G."/>
            <person name="Jeon C.O."/>
        </authorList>
    </citation>
    <scope>NUCLEOTIDE SEQUENCE</scope>
    <source>
        <strain evidence="13">BL</strain>
    </source>
</reference>
<dbReference type="GO" id="GO:0009276">
    <property type="term" value="C:Gram-negative-bacterium-type cell wall"/>
    <property type="evidence" value="ECO:0007669"/>
    <property type="project" value="InterPro"/>
</dbReference>
<proteinExistence type="inferred from homology"/>
<name>A0A9X4BLR6_9GAMM</name>
<evidence type="ECO:0000256" key="3">
    <source>
        <dbReference type="ARBA" id="ARBA00022448"/>
    </source>
</evidence>
<dbReference type="GO" id="GO:0005886">
    <property type="term" value="C:plasma membrane"/>
    <property type="evidence" value="ECO:0007669"/>
    <property type="project" value="UniProtKB-SubCell"/>
</dbReference>
<keyword evidence="14" id="KW-1185">Reference proteome</keyword>
<dbReference type="RefSeq" id="WP_263541195.1">
    <property type="nucleotide sequence ID" value="NZ_JAOVZO020000020.1"/>
</dbReference>
<dbReference type="AlphaFoldDB" id="A0A9X4BLR6"/>
<dbReference type="Pfam" id="PF05134">
    <property type="entry name" value="T2SSL"/>
    <property type="match status" value="1"/>
</dbReference>